<organism evidence="3 4">
    <name type="scientific">Brachionus calyciflorus</name>
    <dbReference type="NCBI Taxonomy" id="104777"/>
    <lineage>
        <taxon>Eukaryota</taxon>
        <taxon>Metazoa</taxon>
        <taxon>Spiralia</taxon>
        <taxon>Gnathifera</taxon>
        <taxon>Rotifera</taxon>
        <taxon>Eurotatoria</taxon>
        <taxon>Monogononta</taxon>
        <taxon>Pseudotrocha</taxon>
        <taxon>Ploima</taxon>
        <taxon>Brachionidae</taxon>
        <taxon>Brachionus</taxon>
    </lineage>
</organism>
<accession>A0A814RWT1</accession>
<sequence length="101" mass="11225">MIRVTIFLGSLFILINCKSQQNILKQLINSIDPTNFEIISNQTNIKSKENPSESGKVINGQPVAIESYPFMVNLGFMNSTSYRFICGASIANENTVISARH</sequence>
<dbReference type="Gene3D" id="2.40.10.10">
    <property type="entry name" value="Trypsin-like serine proteases"/>
    <property type="match status" value="1"/>
</dbReference>
<feature type="non-terminal residue" evidence="3">
    <location>
        <position position="101"/>
    </location>
</feature>
<keyword evidence="4" id="KW-1185">Reference proteome</keyword>
<protein>
    <recommendedName>
        <fullName evidence="2">Peptidase S1 domain-containing protein</fullName>
    </recommendedName>
</protein>
<dbReference type="InterPro" id="IPR009003">
    <property type="entry name" value="Peptidase_S1_PA"/>
</dbReference>
<dbReference type="InterPro" id="IPR001254">
    <property type="entry name" value="Trypsin_dom"/>
</dbReference>
<proteinExistence type="predicted"/>
<evidence type="ECO:0000313" key="4">
    <source>
        <dbReference type="Proteomes" id="UP000663879"/>
    </source>
</evidence>
<evidence type="ECO:0000259" key="2">
    <source>
        <dbReference type="Pfam" id="PF00089"/>
    </source>
</evidence>
<dbReference type="AlphaFoldDB" id="A0A814RWT1"/>
<feature type="domain" description="Peptidase S1" evidence="2">
    <location>
        <begin position="58"/>
        <end position="101"/>
    </location>
</feature>
<dbReference type="Pfam" id="PF00089">
    <property type="entry name" value="Trypsin"/>
    <property type="match status" value="1"/>
</dbReference>
<gene>
    <name evidence="3" type="ORF">OXX778_LOCUS22843</name>
</gene>
<dbReference type="Proteomes" id="UP000663879">
    <property type="component" value="Unassembled WGS sequence"/>
</dbReference>
<dbReference type="GO" id="GO:0004252">
    <property type="term" value="F:serine-type endopeptidase activity"/>
    <property type="evidence" value="ECO:0007669"/>
    <property type="project" value="InterPro"/>
</dbReference>
<reference evidence="3" key="1">
    <citation type="submission" date="2021-02" db="EMBL/GenBank/DDBJ databases">
        <authorList>
            <person name="Nowell W R."/>
        </authorList>
    </citation>
    <scope>NUCLEOTIDE SEQUENCE</scope>
    <source>
        <strain evidence="3">Ploen Becks lab</strain>
    </source>
</reference>
<dbReference type="GO" id="GO:0006508">
    <property type="term" value="P:proteolysis"/>
    <property type="evidence" value="ECO:0007669"/>
    <property type="project" value="InterPro"/>
</dbReference>
<evidence type="ECO:0000256" key="1">
    <source>
        <dbReference type="SAM" id="SignalP"/>
    </source>
</evidence>
<comment type="caution">
    <text evidence="3">The sequence shown here is derived from an EMBL/GenBank/DDBJ whole genome shotgun (WGS) entry which is preliminary data.</text>
</comment>
<evidence type="ECO:0000313" key="3">
    <source>
        <dbReference type="EMBL" id="CAF1139672.1"/>
    </source>
</evidence>
<dbReference type="EMBL" id="CAJNOC010010422">
    <property type="protein sequence ID" value="CAF1139672.1"/>
    <property type="molecule type" value="Genomic_DNA"/>
</dbReference>
<dbReference type="OrthoDB" id="6380398at2759"/>
<dbReference type="InterPro" id="IPR043504">
    <property type="entry name" value="Peptidase_S1_PA_chymotrypsin"/>
</dbReference>
<feature type="chain" id="PRO_5032933489" description="Peptidase S1 domain-containing protein" evidence="1">
    <location>
        <begin position="20"/>
        <end position="101"/>
    </location>
</feature>
<name>A0A814RWT1_9BILA</name>
<keyword evidence="1" id="KW-0732">Signal</keyword>
<dbReference type="SUPFAM" id="SSF50494">
    <property type="entry name" value="Trypsin-like serine proteases"/>
    <property type="match status" value="1"/>
</dbReference>
<feature type="signal peptide" evidence="1">
    <location>
        <begin position="1"/>
        <end position="19"/>
    </location>
</feature>